<sequence>MKRNMAMLLAVVMLGLSLTACTSSNDSSNNLKASSSPDSNSESPALSGDDLAFSKFPKPVDVHIGMVVDPTDKTLPEGDSVSNNQYTRYLKEKYNINVIVDWTAATGNDFKQKVSLTIASGKLPDGMVVDDRSFMTKAASSGLLYDITDIFQQYQSSQVKDIMASTEGRALENASYEGKMVALPNITVDTDGVHVLWIRKDWLDKLQLPVPKTVSDVEKAAKAFIDNKLGGDKTIGIAGPSKNTFPYSTFLVSSNNMGGFDPIFGAMDAYPGYWLDNGDGSVSYGTTSDNTKKTLALLADWYKKGLIDPEVGTRDNVGDPINANQTGIFFGPWWNGGYGNGDSFKNDPTANWQAYPVYSDDNKWNVHMKTTGSTYTIISKNAKPDVVKAIMIMNNALVRDEATFDLSVAVGWYPLRNVMAAANETEYEYVELLKVLKGETDPEDYNKPNSLYKLMYADAKKVKDVIKPPYDDLNVSNFNTANFGDFQRLYSIMIGDRPFTTIPIDKKVFSVTYNQTPTMETKWANLKKMEDETVMKIILGQASIDSFDKFVKDWKAQGGDEITAEVAELLKK</sequence>
<dbReference type="SUPFAM" id="SSF53850">
    <property type="entry name" value="Periplasmic binding protein-like II"/>
    <property type="match status" value="1"/>
</dbReference>
<accession>A0ABT9U898</accession>
<protein>
    <submittedName>
        <fullName evidence="8">Multiple sugar transport system substrate-binding protein/putative aldouronate transport system substrate-binding protein</fullName>
    </submittedName>
</protein>
<dbReference type="PANTHER" id="PTHR43649">
    <property type="entry name" value="ARABINOSE-BINDING PROTEIN-RELATED"/>
    <property type="match status" value="1"/>
</dbReference>
<keyword evidence="9" id="KW-1185">Reference proteome</keyword>
<evidence type="ECO:0000256" key="6">
    <source>
        <dbReference type="SAM" id="MobiDB-lite"/>
    </source>
</evidence>
<feature type="signal peptide" evidence="7">
    <location>
        <begin position="1"/>
        <end position="22"/>
    </location>
</feature>
<keyword evidence="1" id="KW-1003">Cell membrane</keyword>
<evidence type="ECO:0000256" key="4">
    <source>
        <dbReference type="ARBA" id="ARBA00023139"/>
    </source>
</evidence>
<keyword evidence="4" id="KW-0564">Palmitate</keyword>
<evidence type="ECO:0000313" key="9">
    <source>
        <dbReference type="Proteomes" id="UP001229346"/>
    </source>
</evidence>
<keyword evidence="8" id="KW-0762">Sugar transport</keyword>
<evidence type="ECO:0000256" key="5">
    <source>
        <dbReference type="ARBA" id="ARBA00023288"/>
    </source>
</evidence>
<keyword evidence="2 7" id="KW-0732">Signal</keyword>
<keyword evidence="3" id="KW-0472">Membrane</keyword>
<dbReference type="RefSeq" id="WP_307207874.1">
    <property type="nucleotide sequence ID" value="NZ_JAUSSU010000013.1"/>
</dbReference>
<evidence type="ECO:0000256" key="2">
    <source>
        <dbReference type="ARBA" id="ARBA00022729"/>
    </source>
</evidence>
<feature type="chain" id="PRO_5045136079" evidence="7">
    <location>
        <begin position="23"/>
        <end position="572"/>
    </location>
</feature>
<dbReference type="Proteomes" id="UP001229346">
    <property type="component" value="Unassembled WGS sequence"/>
</dbReference>
<gene>
    <name evidence="8" type="ORF">J2T15_005347</name>
</gene>
<keyword evidence="5" id="KW-0449">Lipoprotein</keyword>
<dbReference type="Pfam" id="PF01547">
    <property type="entry name" value="SBP_bac_1"/>
    <property type="match status" value="1"/>
</dbReference>
<feature type="compositionally biased region" description="Low complexity" evidence="6">
    <location>
        <begin position="33"/>
        <end position="47"/>
    </location>
</feature>
<keyword evidence="8" id="KW-0813">Transport</keyword>
<evidence type="ECO:0000313" key="8">
    <source>
        <dbReference type="EMBL" id="MDQ0115879.1"/>
    </source>
</evidence>
<feature type="region of interest" description="Disordered" evidence="6">
    <location>
        <begin position="26"/>
        <end position="48"/>
    </location>
</feature>
<dbReference type="EMBL" id="JAUSSU010000013">
    <property type="protein sequence ID" value="MDQ0115879.1"/>
    <property type="molecule type" value="Genomic_DNA"/>
</dbReference>
<proteinExistence type="predicted"/>
<dbReference type="InterPro" id="IPR050490">
    <property type="entry name" value="Bact_solute-bd_prot1"/>
</dbReference>
<organism evidence="8 9">
    <name type="scientific">Paenibacillus harenae</name>
    <dbReference type="NCBI Taxonomy" id="306543"/>
    <lineage>
        <taxon>Bacteria</taxon>
        <taxon>Bacillati</taxon>
        <taxon>Bacillota</taxon>
        <taxon>Bacilli</taxon>
        <taxon>Bacillales</taxon>
        <taxon>Paenibacillaceae</taxon>
        <taxon>Paenibacillus</taxon>
    </lineage>
</organism>
<dbReference type="PROSITE" id="PS51257">
    <property type="entry name" value="PROKAR_LIPOPROTEIN"/>
    <property type="match status" value="1"/>
</dbReference>
<reference evidence="8 9" key="1">
    <citation type="submission" date="2023-07" db="EMBL/GenBank/DDBJ databases">
        <title>Sorghum-associated microbial communities from plants grown in Nebraska, USA.</title>
        <authorList>
            <person name="Schachtman D."/>
        </authorList>
    </citation>
    <scope>NUCLEOTIDE SEQUENCE [LARGE SCALE GENOMIC DNA]</scope>
    <source>
        <strain evidence="8 9">CC482</strain>
    </source>
</reference>
<dbReference type="Gene3D" id="3.40.190.10">
    <property type="entry name" value="Periplasmic binding protein-like II"/>
    <property type="match status" value="2"/>
</dbReference>
<dbReference type="InterPro" id="IPR006059">
    <property type="entry name" value="SBP"/>
</dbReference>
<name>A0ABT9U898_PAEHA</name>
<evidence type="ECO:0000256" key="1">
    <source>
        <dbReference type="ARBA" id="ARBA00022475"/>
    </source>
</evidence>
<evidence type="ECO:0000256" key="3">
    <source>
        <dbReference type="ARBA" id="ARBA00023136"/>
    </source>
</evidence>
<evidence type="ECO:0000256" key="7">
    <source>
        <dbReference type="SAM" id="SignalP"/>
    </source>
</evidence>
<dbReference type="PANTHER" id="PTHR43649:SF33">
    <property type="entry name" value="POLYGALACTURONAN_RHAMNOGALACTURONAN-BINDING PROTEIN YTCQ"/>
    <property type="match status" value="1"/>
</dbReference>
<comment type="caution">
    <text evidence="8">The sequence shown here is derived from an EMBL/GenBank/DDBJ whole genome shotgun (WGS) entry which is preliminary data.</text>
</comment>